<organism evidence="1 2">
    <name type="scientific">Noviluteimonas gilva</name>
    <dbReference type="NCBI Taxonomy" id="2682097"/>
    <lineage>
        <taxon>Bacteria</taxon>
        <taxon>Pseudomonadati</taxon>
        <taxon>Pseudomonadota</taxon>
        <taxon>Gammaproteobacteria</taxon>
        <taxon>Lysobacterales</taxon>
        <taxon>Lysobacteraceae</taxon>
        <taxon>Noviluteimonas</taxon>
    </lineage>
</organism>
<proteinExistence type="predicted"/>
<gene>
    <name evidence="1" type="ORF">GN331_14380</name>
</gene>
<dbReference type="RefSeq" id="WP_156642994.1">
    <property type="nucleotide sequence ID" value="NZ_WOXT01000005.1"/>
</dbReference>
<evidence type="ECO:0000313" key="1">
    <source>
        <dbReference type="EMBL" id="MUV15390.1"/>
    </source>
</evidence>
<dbReference type="PIRSF" id="PIRSF028744">
    <property type="entry name" value="Addict_mod_HI1419"/>
    <property type="match status" value="1"/>
</dbReference>
<dbReference type="InterPro" id="IPR014056">
    <property type="entry name" value="TypeIITA-like_toxin_pred"/>
</dbReference>
<dbReference type="NCBIfam" id="TIGR02683">
    <property type="entry name" value="upstrm_HI1419"/>
    <property type="match status" value="1"/>
</dbReference>
<dbReference type="EMBL" id="WOXT01000005">
    <property type="protein sequence ID" value="MUV15390.1"/>
    <property type="molecule type" value="Genomic_DNA"/>
</dbReference>
<name>A0A7C9HNQ9_9GAMM</name>
<protein>
    <submittedName>
        <fullName evidence="1">Type II toxin-antitoxin system RelE/ParE family toxin</fullName>
    </submittedName>
</protein>
<keyword evidence="2" id="KW-1185">Reference proteome</keyword>
<evidence type="ECO:0000313" key="2">
    <source>
        <dbReference type="Proteomes" id="UP000479692"/>
    </source>
</evidence>
<comment type="caution">
    <text evidence="1">The sequence shown here is derived from an EMBL/GenBank/DDBJ whole genome shotgun (WGS) entry which is preliminary data.</text>
</comment>
<accession>A0A7C9HNQ9</accession>
<dbReference type="PANTHER" id="PTHR41791:SF1">
    <property type="entry name" value="SSL7039 PROTEIN"/>
    <property type="match status" value="1"/>
</dbReference>
<dbReference type="PANTHER" id="PTHR41791">
    <property type="entry name" value="SSL7039 PROTEIN"/>
    <property type="match status" value="1"/>
</dbReference>
<dbReference type="Proteomes" id="UP000479692">
    <property type="component" value="Unassembled WGS sequence"/>
</dbReference>
<reference evidence="1 2" key="1">
    <citation type="submission" date="2019-12" db="EMBL/GenBank/DDBJ databases">
        <authorList>
            <person name="Xu J."/>
        </authorList>
    </citation>
    <scope>NUCLEOTIDE SEQUENCE [LARGE SCALE GENOMIC DNA]</scope>
    <source>
        <strain evidence="1 2">HX-5-24</strain>
    </source>
</reference>
<sequence>MELEVRHYRSRAGRDVYQEWMDGLRDPRGKVAVMRRVVRVERGNFGDHATCRDGVSELRVDVGPGYRVYFGLDRGAVVLLLGGGDKSSQRRDLDRAVDAWRDYQRRTEHDEAMA</sequence>
<dbReference type="AlphaFoldDB" id="A0A7C9HNQ9"/>